<dbReference type="GO" id="GO:0009102">
    <property type="term" value="P:biotin biosynthetic process"/>
    <property type="evidence" value="ECO:0007669"/>
    <property type="project" value="UniProtKB-UniRule"/>
</dbReference>
<evidence type="ECO:0000256" key="1">
    <source>
        <dbReference type="ARBA" id="ARBA00022490"/>
    </source>
</evidence>
<feature type="binding site" evidence="8">
    <location>
        <begin position="117"/>
        <end position="120"/>
    </location>
    <ligand>
        <name>ATP</name>
        <dbReference type="ChEBI" id="CHEBI:30616"/>
    </ligand>
</feature>
<comment type="similarity">
    <text evidence="8">Belongs to the dethiobiotin synthetase family.</text>
</comment>
<feature type="binding site" evidence="8">
    <location>
        <position position="17"/>
    </location>
    <ligand>
        <name>Mg(2+)</name>
        <dbReference type="ChEBI" id="CHEBI:18420"/>
    </ligand>
</feature>
<dbReference type="SUPFAM" id="SSF52540">
    <property type="entry name" value="P-loop containing nucleoside triphosphate hydrolases"/>
    <property type="match status" value="1"/>
</dbReference>
<keyword evidence="3 8" id="KW-0479">Metal-binding</keyword>
<name>A0A6M4GQN8_9PROT</name>
<evidence type="ECO:0000256" key="5">
    <source>
        <dbReference type="ARBA" id="ARBA00022756"/>
    </source>
</evidence>
<evidence type="ECO:0000256" key="6">
    <source>
        <dbReference type="ARBA" id="ARBA00022840"/>
    </source>
</evidence>
<dbReference type="EC" id="6.3.3.3" evidence="8"/>
<dbReference type="Pfam" id="PF13500">
    <property type="entry name" value="AAA_26"/>
    <property type="match status" value="1"/>
</dbReference>
<protein>
    <recommendedName>
        <fullName evidence="8">ATP-dependent dethiobiotin synthetase BioD</fullName>
        <ecNumber evidence="8">6.3.3.3</ecNumber>
    </recommendedName>
    <alternativeName>
        <fullName evidence="8">DTB synthetase</fullName>
        <shortName evidence="8">DTBS</shortName>
    </alternativeName>
    <alternativeName>
        <fullName evidence="8">Dethiobiotin synthase</fullName>
    </alternativeName>
</protein>
<dbReference type="GO" id="GO:0042803">
    <property type="term" value="F:protein homodimerization activity"/>
    <property type="evidence" value="ECO:0007669"/>
    <property type="project" value="UniProtKB-ARBA"/>
</dbReference>
<dbReference type="PIRSF" id="PIRSF006755">
    <property type="entry name" value="DTB_synth"/>
    <property type="match status" value="1"/>
</dbReference>
<dbReference type="UniPathway" id="UPA00078">
    <property type="reaction ID" value="UER00161"/>
</dbReference>
<proteinExistence type="inferred from homology"/>
<reference evidence="9 10" key="1">
    <citation type="submission" date="2020-04" db="EMBL/GenBank/DDBJ databases">
        <title>Usitatibacter rugosus gen. nov., sp. nov. and Usitatibacter palustris sp. nov., novel members of Usitatibacteraceae fam. nov. within the order Nitrosomonadales isolated from soil.</title>
        <authorList>
            <person name="Huber K.J."/>
            <person name="Neumann-Schaal M."/>
            <person name="Geppert A."/>
            <person name="Luckner M."/>
            <person name="Wanner G."/>
            <person name="Overmann J."/>
        </authorList>
    </citation>
    <scope>NUCLEOTIDE SEQUENCE [LARGE SCALE GENOMIC DNA]</scope>
    <source>
        <strain evidence="9 10">0125_3</strain>
    </source>
</reference>
<dbReference type="RefSeq" id="WP_171089549.1">
    <property type="nucleotide sequence ID" value="NZ_CP053069.1"/>
</dbReference>
<comment type="function">
    <text evidence="8">Catalyzes a mechanistically unusual reaction, the ATP-dependent insertion of CO2 between the N7 and N8 nitrogen atoms of 7,8-diaminopelargonic acid (DAPA, also called 7,8-diammoniononanoate) to form a ureido ring.</text>
</comment>
<keyword evidence="1 8" id="KW-0963">Cytoplasm</keyword>
<keyword evidence="4 8" id="KW-0547">Nucleotide-binding</keyword>
<dbReference type="FunFam" id="3.40.50.300:FF:000292">
    <property type="entry name" value="ATP-dependent dethiobiotin synthetase BioD"/>
    <property type="match status" value="1"/>
</dbReference>
<keyword evidence="5 8" id="KW-0093">Biotin biosynthesis</keyword>
<feature type="active site" evidence="8">
    <location>
        <position position="38"/>
    </location>
</feature>
<keyword evidence="2 8" id="KW-0436">Ligase</keyword>
<dbReference type="GO" id="GO:0004141">
    <property type="term" value="F:dethiobiotin synthase activity"/>
    <property type="evidence" value="ECO:0007669"/>
    <property type="project" value="UniProtKB-UniRule"/>
</dbReference>
<comment type="catalytic activity">
    <reaction evidence="8">
        <text>(7R,8S)-7,8-diammoniononanoate + CO2 + ATP = (4R,5S)-dethiobiotin + ADP + phosphate + 3 H(+)</text>
        <dbReference type="Rhea" id="RHEA:15805"/>
        <dbReference type="ChEBI" id="CHEBI:15378"/>
        <dbReference type="ChEBI" id="CHEBI:16526"/>
        <dbReference type="ChEBI" id="CHEBI:30616"/>
        <dbReference type="ChEBI" id="CHEBI:43474"/>
        <dbReference type="ChEBI" id="CHEBI:149469"/>
        <dbReference type="ChEBI" id="CHEBI:149473"/>
        <dbReference type="ChEBI" id="CHEBI:456216"/>
        <dbReference type="EC" id="6.3.3.3"/>
    </reaction>
</comment>
<comment type="cofactor">
    <cofactor evidence="8">
        <name>Mg(2+)</name>
        <dbReference type="ChEBI" id="CHEBI:18420"/>
    </cofactor>
</comment>
<evidence type="ECO:0000256" key="7">
    <source>
        <dbReference type="ARBA" id="ARBA00022842"/>
    </source>
</evidence>
<keyword evidence="10" id="KW-1185">Reference proteome</keyword>
<dbReference type="GO" id="GO:0005829">
    <property type="term" value="C:cytosol"/>
    <property type="evidence" value="ECO:0007669"/>
    <property type="project" value="TreeGrafter"/>
</dbReference>
<feature type="binding site" evidence="8">
    <location>
        <begin position="13"/>
        <end position="18"/>
    </location>
    <ligand>
        <name>ATP</name>
        <dbReference type="ChEBI" id="CHEBI:30616"/>
    </ligand>
</feature>
<evidence type="ECO:0000256" key="8">
    <source>
        <dbReference type="HAMAP-Rule" id="MF_00336"/>
    </source>
</evidence>
<comment type="subunit">
    <text evidence="8">Homodimer.</text>
</comment>
<evidence type="ECO:0000313" key="10">
    <source>
        <dbReference type="Proteomes" id="UP000501534"/>
    </source>
</evidence>
<feature type="binding site" evidence="8">
    <location>
        <position position="208"/>
    </location>
    <ligand>
        <name>ATP</name>
        <dbReference type="ChEBI" id="CHEBI:30616"/>
    </ligand>
</feature>
<dbReference type="InterPro" id="IPR004472">
    <property type="entry name" value="DTB_synth_BioD"/>
</dbReference>
<dbReference type="CDD" id="cd03109">
    <property type="entry name" value="DTBS"/>
    <property type="match status" value="1"/>
</dbReference>
<evidence type="ECO:0000256" key="4">
    <source>
        <dbReference type="ARBA" id="ARBA00022741"/>
    </source>
</evidence>
<dbReference type="Proteomes" id="UP000501534">
    <property type="component" value="Chromosome"/>
</dbReference>
<gene>
    <name evidence="9" type="primary">bioD1</name>
    <name evidence="8" type="synonym">bioD</name>
    <name evidence="9" type="ORF">DSM104443_00708</name>
</gene>
<dbReference type="EMBL" id="CP053069">
    <property type="protein sequence ID" value="QJR09659.1"/>
    <property type="molecule type" value="Genomic_DNA"/>
</dbReference>
<dbReference type="NCBIfam" id="TIGR00347">
    <property type="entry name" value="bioD"/>
    <property type="match status" value="1"/>
</dbReference>
<dbReference type="KEGG" id="uru:DSM104443_00708"/>
<keyword evidence="6 8" id="KW-0067">ATP-binding</keyword>
<evidence type="ECO:0000313" key="9">
    <source>
        <dbReference type="EMBL" id="QJR09659.1"/>
    </source>
</evidence>
<dbReference type="InterPro" id="IPR027417">
    <property type="entry name" value="P-loop_NTPase"/>
</dbReference>
<dbReference type="PANTHER" id="PTHR43210:SF5">
    <property type="entry name" value="DETHIOBIOTIN SYNTHETASE"/>
    <property type="match status" value="1"/>
</dbReference>
<comment type="caution">
    <text evidence="8">Lacks conserved residue(s) required for the propagation of feature annotation.</text>
</comment>
<feature type="binding site" evidence="8">
    <location>
        <position position="55"/>
    </location>
    <ligand>
        <name>ATP</name>
        <dbReference type="ChEBI" id="CHEBI:30616"/>
    </ligand>
</feature>
<feature type="binding site" evidence="8">
    <location>
        <begin position="177"/>
        <end position="178"/>
    </location>
    <ligand>
        <name>ATP</name>
        <dbReference type="ChEBI" id="CHEBI:30616"/>
    </ligand>
</feature>
<feature type="binding site" evidence="8">
    <location>
        <position position="117"/>
    </location>
    <ligand>
        <name>Mg(2+)</name>
        <dbReference type="ChEBI" id="CHEBI:18420"/>
    </ligand>
</feature>
<dbReference type="AlphaFoldDB" id="A0A6M4GQN8"/>
<dbReference type="GO" id="GO:0005524">
    <property type="term" value="F:ATP binding"/>
    <property type="evidence" value="ECO:0007669"/>
    <property type="project" value="UniProtKB-UniRule"/>
</dbReference>
<feature type="binding site" evidence="8">
    <location>
        <position position="55"/>
    </location>
    <ligand>
        <name>Mg(2+)</name>
        <dbReference type="ChEBI" id="CHEBI:18420"/>
    </ligand>
</feature>
<sequence>MRRGVFVTGTDTGVGKTVAACALVHALRARGMRVAPMKPVAAGASPIDGRLANEDSVALLRAAGWSDDALGDVTPILLTEPMAPHIAAQREGVRIERKTIFAAFERLASRGDFAVVEGVGGFRVPLAAGFDASDLAREMGLPVVLVVGMRLGCLNHALLTELAIAAEGLPLAGWIANTIDPAMPVLEENIATLRERLQAPLLGILPHQRAPDAERLSRHLDVSSLLP</sequence>
<organism evidence="9 10">
    <name type="scientific">Usitatibacter rugosus</name>
    <dbReference type="NCBI Taxonomy" id="2732067"/>
    <lineage>
        <taxon>Bacteria</taxon>
        <taxon>Pseudomonadati</taxon>
        <taxon>Pseudomonadota</taxon>
        <taxon>Betaproteobacteria</taxon>
        <taxon>Nitrosomonadales</taxon>
        <taxon>Usitatibacteraceae</taxon>
        <taxon>Usitatibacter</taxon>
    </lineage>
</organism>
<comment type="subcellular location">
    <subcellularLocation>
        <location evidence="8">Cytoplasm</location>
    </subcellularLocation>
</comment>
<comment type="pathway">
    <text evidence="8">Cofactor biosynthesis; biotin biosynthesis; biotin from 7,8-diaminononanoate: step 1/2.</text>
</comment>
<dbReference type="GO" id="GO:0000287">
    <property type="term" value="F:magnesium ion binding"/>
    <property type="evidence" value="ECO:0007669"/>
    <property type="project" value="UniProtKB-UniRule"/>
</dbReference>
<evidence type="ECO:0000256" key="2">
    <source>
        <dbReference type="ARBA" id="ARBA00022598"/>
    </source>
</evidence>
<accession>A0A6M4GQN8</accession>
<dbReference type="Gene3D" id="3.40.50.300">
    <property type="entry name" value="P-loop containing nucleotide triphosphate hydrolases"/>
    <property type="match status" value="1"/>
</dbReference>
<keyword evidence="7 8" id="KW-0460">Magnesium</keyword>
<evidence type="ECO:0000256" key="3">
    <source>
        <dbReference type="ARBA" id="ARBA00022723"/>
    </source>
</evidence>
<dbReference type="PANTHER" id="PTHR43210">
    <property type="entry name" value="DETHIOBIOTIN SYNTHETASE"/>
    <property type="match status" value="1"/>
</dbReference>
<dbReference type="HAMAP" id="MF_00336">
    <property type="entry name" value="BioD"/>
    <property type="match status" value="1"/>
</dbReference>